<dbReference type="HOGENOM" id="CLU_030790_0_0_5"/>
<comment type="cofactor">
    <cofactor evidence="9">
        <name>cob(II)alamin</name>
        <dbReference type="ChEBI" id="CHEBI:16304"/>
    </cofactor>
</comment>
<feature type="binding site" evidence="9">
    <location>
        <position position="206"/>
    </location>
    <ligand>
        <name>[4Fe-4S] cluster</name>
        <dbReference type="ChEBI" id="CHEBI:49883"/>
        <label>2</label>
    </ligand>
</feature>
<dbReference type="Pfam" id="PF13484">
    <property type="entry name" value="Fer4_16"/>
    <property type="match status" value="1"/>
</dbReference>
<sequence>MFTMSNTSSSIEDFRLSLEKEAYALGFSTFGISRAEISASTQKRLCRWLEEGMHGDMLWMRDRLEHRLDPQNLWPDVRSVIMLGMNYAPTKNPLALADDAGIGRISVYAQGRDYHDTIKKALKHLARWLVQKADCNVKVFVDTAPVMEKSLAVSAGLGWQGKHSNVISRQYGNWLFLGAIYTTLDLEPNRPAKGGCGSCSRCQIACPTNAFPREGVVDARRCISYLTIEYKGIIPQEFRRALGNHIYGCDDCLASCPWNKFAHPETSHPAFWPRAELAAPELRDLLTLKDSDFRQFFSASPIKRIGRDRFIRNCLIAAGNSRQSSLLKQVMPLLEDPAAIVRAMAIWALRQLDIQIFRALAKTAAPQENDVTVQREWQEV</sequence>
<dbReference type="EC" id="1.17.99.6" evidence="9"/>
<feature type="binding site" evidence="9">
    <location>
        <position position="231"/>
    </location>
    <ligand>
        <name>tRNA</name>
        <dbReference type="ChEBI" id="CHEBI:17843"/>
    </ligand>
</feature>
<dbReference type="AlphaFoldDB" id="F8ESQ3"/>
<dbReference type="GO" id="GO:0008616">
    <property type="term" value="P:tRNA queuosine(34) biosynthetic process"/>
    <property type="evidence" value="ECO:0007669"/>
    <property type="project" value="UniProtKB-UniRule"/>
</dbReference>
<keyword evidence="9" id="KW-0170">Cobalt</keyword>
<evidence type="ECO:0000256" key="9">
    <source>
        <dbReference type="HAMAP-Rule" id="MF_00916"/>
    </source>
</evidence>
<proteinExistence type="inferred from homology"/>
<evidence type="ECO:0000313" key="11">
    <source>
        <dbReference type="EMBL" id="AEI37828.1"/>
    </source>
</evidence>
<evidence type="ECO:0000256" key="6">
    <source>
        <dbReference type="ARBA" id="ARBA00023002"/>
    </source>
</evidence>
<evidence type="ECO:0000313" key="12">
    <source>
        <dbReference type="Proteomes" id="UP000000491"/>
    </source>
</evidence>
<dbReference type="GO" id="GO:0052693">
    <property type="term" value="F:epoxyqueuosine reductase activity"/>
    <property type="evidence" value="ECO:0007669"/>
    <property type="project" value="UniProtKB-UniRule"/>
</dbReference>
<comment type="subcellular location">
    <subcellularLocation>
        <location evidence="9">Cytoplasm</location>
    </subcellularLocation>
</comment>
<feature type="domain" description="4Fe-4S ferredoxin-type" evidence="10">
    <location>
        <begin position="184"/>
        <end position="216"/>
    </location>
</feature>
<evidence type="ECO:0000256" key="2">
    <source>
        <dbReference type="ARBA" id="ARBA00022490"/>
    </source>
</evidence>
<feature type="binding site" evidence="9">
    <location>
        <position position="202"/>
    </location>
    <ligand>
        <name>[4Fe-4S] cluster</name>
        <dbReference type="ChEBI" id="CHEBI:49883"/>
        <label>1</label>
    </ligand>
</feature>
<evidence type="ECO:0000256" key="3">
    <source>
        <dbReference type="ARBA" id="ARBA00022694"/>
    </source>
</evidence>
<organism evidence="11 12">
    <name type="scientific">Zymomonas mobilis subsp. pomaceae (strain ATCC 29192 / DSM 22645 / JCM 10191 / CCUG 17912 / NBRC 13757 / NCIMB 11200 / NRRL B-4491 / Barker I)</name>
    <dbReference type="NCBI Taxonomy" id="579138"/>
    <lineage>
        <taxon>Bacteria</taxon>
        <taxon>Pseudomonadati</taxon>
        <taxon>Pseudomonadota</taxon>
        <taxon>Alphaproteobacteria</taxon>
        <taxon>Sphingomonadales</taxon>
        <taxon>Zymomonadaceae</taxon>
        <taxon>Zymomonas</taxon>
    </lineage>
</organism>
<gene>
    <name evidence="9" type="primary">queG</name>
    <name evidence="11" type="ordered locus">Zymop_0929</name>
</gene>
<feature type="binding site" evidence="9">
    <location>
        <position position="224"/>
    </location>
    <ligand>
        <name>cob(II)alamin</name>
        <dbReference type="ChEBI" id="CHEBI:16304"/>
    </ligand>
</feature>
<dbReference type="NCBIfam" id="TIGR00276">
    <property type="entry name" value="tRNA epoxyqueuosine(34) reductase QueG"/>
    <property type="match status" value="1"/>
</dbReference>
<protein>
    <recommendedName>
        <fullName evidence="9">Epoxyqueuosine reductase</fullName>
        <ecNumber evidence="9">1.17.99.6</ecNumber>
    </recommendedName>
    <alternativeName>
        <fullName evidence="9">Queuosine biosynthesis protein QueG</fullName>
    </alternativeName>
</protein>
<feature type="binding site" evidence="9">
    <location>
        <position position="249"/>
    </location>
    <ligand>
        <name>[4Fe-4S] cluster</name>
        <dbReference type="ChEBI" id="CHEBI:49883"/>
        <label>2</label>
    </ligand>
</feature>
<dbReference type="SUPFAM" id="SSF46548">
    <property type="entry name" value="alpha-helical ferredoxin"/>
    <property type="match status" value="1"/>
</dbReference>
<reference evidence="11 12" key="1">
    <citation type="journal article" date="2011" name="J. Bacteriol.">
        <title>Genome sequence of the ethanol-producing Zymomonas mobilis subsp. pomaceae lectotype strain ATCC 29192.</title>
        <authorList>
            <person name="Kouvelis V.N."/>
            <person name="Davenport K.W."/>
            <person name="Brettin T.S."/>
            <person name="Bruce D."/>
            <person name="Detter C."/>
            <person name="Han C.S."/>
            <person name="Nolan M."/>
            <person name="Tapia R."/>
            <person name="Damoulaki A."/>
            <person name="Kyrpides N.C."/>
            <person name="Typas M.A."/>
            <person name="Pappas K.M."/>
        </authorList>
    </citation>
    <scope>NUCLEOTIDE SEQUENCE [LARGE SCALE GENOMIC DNA]</scope>
    <source>
        <strain evidence="12">ATCC 29192 / DSM 22645 / JCM 10191 / CCUG 17912 / NBRC 13757 / NCIMB 11200 / NRRL B-4491 / Barker I</strain>
    </source>
</reference>
<feature type="binding site" evidence="9">
    <location>
        <position position="177"/>
    </location>
    <ligand>
        <name>cob(II)alamin</name>
        <dbReference type="ChEBI" id="CHEBI:16304"/>
    </ligand>
</feature>
<keyword evidence="5 9" id="KW-0671">Queuosine biosynthesis</keyword>
<feature type="binding site" evidence="9">
    <location>
        <position position="199"/>
    </location>
    <ligand>
        <name>[4Fe-4S] cluster</name>
        <dbReference type="ChEBI" id="CHEBI:49883"/>
        <label>1</label>
    </ligand>
</feature>
<comment type="cofactor">
    <cofactor evidence="9">
        <name>[4Fe-4S] cluster</name>
        <dbReference type="ChEBI" id="CHEBI:49883"/>
    </cofactor>
    <text evidence="9">Binds 2 [4Fe-4S] clusters per monomer.</text>
</comment>
<feature type="binding site" evidence="9">
    <location>
        <position position="256"/>
    </location>
    <ligand>
        <name>[4Fe-4S] cluster</name>
        <dbReference type="ChEBI" id="CHEBI:49883"/>
        <label>1</label>
    </ligand>
</feature>
<dbReference type="InterPro" id="IPR017900">
    <property type="entry name" value="4Fe4S_Fe_S_CS"/>
</dbReference>
<keyword evidence="7 9" id="KW-0408">Iron</keyword>
<dbReference type="GO" id="GO:0005737">
    <property type="term" value="C:cytoplasm"/>
    <property type="evidence" value="ECO:0007669"/>
    <property type="project" value="UniProtKB-SubCell"/>
</dbReference>
<dbReference type="eggNOG" id="COG1600">
    <property type="taxonomic scope" value="Bacteria"/>
</dbReference>
<dbReference type="RefSeq" id="WP_013934224.1">
    <property type="nucleotide sequence ID" value="NC_015709.1"/>
</dbReference>
<feature type="binding site" evidence="9">
    <location>
        <position position="196"/>
    </location>
    <ligand>
        <name>[4Fe-4S] cluster</name>
        <dbReference type="ChEBI" id="CHEBI:49883"/>
        <label>1</label>
    </ligand>
</feature>
<name>F8ESQ3_ZYMMT</name>
<evidence type="ECO:0000256" key="8">
    <source>
        <dbReference type="ARBA" id="ARBA00023014"/>
    </source>
</evidence>
<evidence type="ECO:0000256" key="5">
    <source>
        <dbReference type="ARBA" id="ARBA00022785"/>
    </source>
</evidence>
<keyword evidence="9" id="KW-0846">Cobalamin</keyword>
<evidence type="ECO:0000259" key="10">
    <source>
        <dbReference type="PROSITE" id="PS51379"/>
    </source>
</evidence>
<keyword evidence="2 9" id="KW-0963">Cytoplasm</keyword>
<dbReference type="PANTHER" id="PTHR30002">
    <property type="entry name" value="EPOXYQUEUOSINE REDUCTASE"/>
    <property type="match status" value="1"/>
</dbReference>
<feature type="binding site" evidence="9">
    <location>
        <position position="252"/>
    </location>
    <ligand>
        <name>[4Fe-4S] cluster</name>
        <dbReference type="ChEBI" id="CHEBI:49883"/>
        <label>2</label>
    </ligand>
</feature>
<dbReference type="EMBL" id="CP002865">
    <property type="protein sequence ID" value="AEI37828.1"/>
    <property type="molecule type" value="Genomic_DNA"/>
</dbReference>
<dbReference type="GO" id="GO:0051539">
    <property type="term" value="F:4 iron, 4 sulfur cluster binding"/>
    <property type="evidence" value="ECO:0007669"/>
    <property type="project" value="UniProtKB-KW"/>
</dbReference>
<comment type="function">
    <text evidence="9">Catalyzes the conversion of epoxyqueuosine (oQ) to queuosine (Q), which is a hypermodified base found in the wobble positions of tRNA(Asp), tRNA(Asn), tRNA(His) and tRNA(Tyr).</text>
</comment>
<dbReference type="PANTHER" id="PTHR30002:SF4">
    <property type="entry name" value="EPOXYQUEUOSINE REDUCTASE"/>
    <property type="match status" value="1"/>
</dbReference>
<dbReference type="PROSITE" id="PS00198">
    <property type="entry name" value="4FE4S_FER_1"/>
    <property type="match status" value="1"/>
</dbReference>
<dbReference type="HAMAP" id="MF_00916">
    <property type="entry name" value="QueG"/>
    <property type="match status" value="1"/>
</dbReference>
<evidence type="ECO:0000256" key="7">
    <source>
        <dbReference type="ARBA" id="ARBA00023004"/>
    </source>
</evidence>
<evidence type="ECO:0000256" key="4">
    <source>
        <dbReference type="ARBA" id="ARBA00022723"/>
    </source>
</evidence>
<feature type="binding site" evidence="9">
    <location>
        <position position="67"/>
    </location>
    <ligand>
        <name>cob(II)alamin</name>
        <dbReference type="ChEBI" id="CHEBI:16304"/>
    </ligand>
</feature>
<keyword evidence="3 9" id="KW-0819">tRNA processing</keyword>
<dbReference type="InterPro" id="IPR004453">
    <property type="entry name" value="QueG"/>
</dbReference>
<comment type="pathway">
    <text evidence="9">tRNA modification; tRNA-queuosine biosynthesis.</text>
</comment>
<keyword evidence="8 9" id="KW-0411">Iron-sulfur</keyword>
<dbReference type="InterPro" id="IPR017896">
    <property type="entry name" value="4Fe4S_Fe-S-bd"/>
</dbReference>
<feature type="binding site" evidence="9">
    <location>
        <position position="142"/>
    </location>
    <ligand>
        <name>cob(II)alamin</name>
        <dbReference type="ChEBI" id="CHEBI:16304"/>
    </ligand>
</feature>
<keyword evidence="1 9" id="KW-0004">4Fe-4S</keyword>
<dbReference type="UniPathway" id="UPA00392"/>
<dbReference type="PROSITE" id="PS51379">
    <property type="entry name" value="4FE4S_FER_2"/>
    <property type="match status" value="1"/>
</dbReference>
<dbReference type="GO" id="GO:0046872">
    <property type="term" value="F:metal ion binding"/>
    <property type="evidence" value="ECO:0007669"/>
    <property type="project" value="UniProtKB-KW"/>
</dbReference>
<dbReference type="InterPro" id="IPR013542">
    <property type="entry name" value="QueG_DUF1730"/>
</dbReference>
<dbReference type="STRING" id="579138.Zymop_0929"/>
<dbReference type="Pfam" id="PF08331">
    <property type="entry name" value="QueG_DUF1730"/>
    <property type="match status" value="1"/>
</dbReference>
<keyword evidence="6 9" id="KW-0560">Oxidoreductase</keyword>
<evidence type="ECO:0000256" key="1">
    <source>
        <dbReference type="ARBA" id="ARBA00022485"/>
    </source>
</evidence>
<dbReference type="KEGG" id="zmp:Zymop_0929"/>
<keyword evidence="4 9" id="KW-0479">Metal-binding</keyword>
<dbReference type="GO" id="GO:0031419">
    <property type="term" value="F:cobalamin binding"/>
    <property type="evidence" value="ECO:0007669"/>
    <property type="project" value="UniProtKB-KW"/>
</dbReference>
<dbReference type="Proteomes" id="UP000000491">
    <property type="component" value="Chromosome"/>
</dbReference>
<comment type="similarity">
    <text evidence="9">Belongs to the QueG family.</text>
</comment>
<accession>F8ESQ3</accession>
<feature type="active site" description="Proton donor" evidence="9">
    <location>
        <position position="142"/>
    </location>
</feature>
<feature type="binding site" evidence="9">
    <location>
        <begin position="249"/>
        <end position="250"/>
    </location>
    <ligand>
        <name>cob(II)alamin</name>
        <dbReference type="ChEBI" id="CHEBI:16304"/>
    </ligand>
</feature>
<comment type="caution">
    <text evidence="9">Lacks conserved residue(s) required for the propagation of feature annotation.</text>
</comment>
<comment type="subunit">
    <text evidence="9">Monomer.</text>
</comment>
<comment type="catalytic activity">
    <reaction evidence="9">
        <text>epoxyqueuosine(34) in tRNA + AH2 = queuosine(34) in tRNA + A + H2O</text>
        <dbReference type="Rhea" id="RHEA:32159"/>
        <dbReference type="Rhea" id="RHEA-COMP:18571"/>
        <dbReference type="Rhea" id="RHEA-COMP:18582"/>
        <dbReference type="ChEBI" id="CHEBI:13193"/>
        <dbReference type="ChEBI" id="CHEBI:15377"/>
        <dbReference type="ChEBI" id="CHEBI:17499"/>
        <dbReference type="ChEBI" id="CHEBI:194431"/>
        <dbReference type="ChEBI" id="CHEBI:194443"/>
        <dbReference type="EC" id="1.17.99.6"/>
    </reaction>
</comment>
<dbReference type="PATRIC" id="fig|579138.3.peg.978"/>
<feature type="binding site" evidence="9">
    <location>
        <position position="222"/>
    </location>
    <ligand>
        <name>[4Fe-4S] cluster</name>
        <dbReference type="ChEBI" id="CHEBI:49883"/>
        <label>2</label>
    </ligand>
</feature>
<feature type="binding site" evidence="9">
    <location>
        <position position="166"/>
    </location>
    <ligand>
        <name>cob(II)alamin</name>
        <dbReference type="ChEBI" id="CHEBI:16304"/>
    </ligand>
</feature>